<dbReference type="EMBL" id="JASSZA010000114">
    <property type="protein sequence ID" value="KAK2081730.1"/>
    <property type="molecule type" value="Genomic_DNA"/>
</dbReference>
<reference evidence="1 2" key="1">
    <citation type="submission" date="2023-05" db="EMBL/GenBank/DDBJ databases">
        <title>B98-5 Cell Line De Novo Hybrid Assembly: An Optical Mapping Approach.</title>
        <authorList>
            <person name="Kananen K."/>
            <person name="Auerbach J.A."/>
            <person name="Kautto E."/>
            <person name="Blachly J.S."/>
        </authorList>
    </citation>
    <scope>NUCLEOTIDE SEQUENCE [LARGE SCALE GENOMIC DNA]</scope>
    <source>
        <strain evidence="1">B95-8</strain>
        <tissue evidence="1">Cell line</tissue>
    </source>
</reference>
<evidence type="ECO:0000313" key="1">
    <source>
        <dbReference type="EMBL" id="KAK2081730.1"/>
    </source>
</evidence>
<dbReference type="PANTHER" id="PTHR37860">
    <property type="entry name" value="AGAP008810-PA"/>
    <property type="match status" value="1"/>
</dbReference>
<evidence type="ECO:0000313" key="2">
    <source>
        <dbReference type="Proteomes" id="UP001266305"/>
    </source>
</evidence>
<dbReference type="PANTHER" id="PTHR37860:SF2">
    <property type="entry name" value="VITELLOGENIN DOMAIN-CONTAINING PROTEIN"/>
    <property type="match status" value="1"/>
</dbReference>
<gene>
    <name evidence="1" type="ORF">P7K49_040574</name>
</gene>
<comment type="caution">
    <text evidence="1">The sequence shown here is derived from an EMBL/GenBank/DDBJ whole genome shotgun (WGS) entry which is preliminary data.</text>
</comment>
<name>A0ABQ9TB03_SAGOE</name>
<organism evidence="1 2">
    <name type="scientific">Saguinus oedipus</name>
    <name type="common">Cotton-top tamarin</name>
    <name type="synonym">Oedipomidas oedipus</name>
    <dbReference type="NCBI Taxonomy" id="9490"/>
    <lineage>
        <taxon>Eukaryota</taxon>
        <taxon>Metazoa</taxon>
        <taxon>Chordata</taxon>
        <taxon>Craniata</taxon>
        <taxon>Vertebrata</taxon>
        <taxon>Euteleostomi</taxon>
        <taxon>Mammalia</taxon>
        <taxon>Eutheria</taxon>
        <taxon>Euarchontoglires</taxon>
        <taxon>Primates</taxon>
        <taxon>Haplorrhini</taxon>
        <taxon>Platyrrhini</taxon>
        <taxon>Cebidae</taxon>
        <taxon>Callitrichinae</taxon>
        <taxon>Saguinus</taxon>
    </lineage>
</organism>
<proteinExistence type="predicted"/>
<accession>A0ABQ9TB03</accession>
<protein>
    <submittedName>
        <fullName evidence="1">Uncharacterized protein</fullName>
    </submittedName>
</protein>
<sequence length="194" mass="20877">MGAVMSKQHADALTMDGAGSAFLRMLALAIGCLAVHHGCCFPATGTSTLKAQLRGRTGWTDHALVAGAQHVVTFDDRMWDLSAQSGSVLLVQDFAHNTFSLMMSWTDSGLTALTVELNHMTLIFYSSLQVKRRSLSFPQRPVPVAGHLAEWPFQACPLAVGQPSCPPALAHRPTDYTTPPCWGRAVQTSSCILP</sequence>
<keyword evidence="2" id="KW-1185">Reference proteome</keyword>
<dbReference type="Proteomes" id="UP001266305">
    <property type="component" value="Unassembled WGS sequence"/>
</dbReference>